<dbReference type="InterPro" id="IPR010502">
    <property type="entry name" value="Carb-bd_dom_fam9"/>
</dbReference>
<dbReference type="Pfam" id="PF06452">
    <property type="entry name" value="CBM9_1"/>
    <property type="match status" value="1"/>
</dbReference>
<evidence type="ECO:0000313" key="2">
    <source>
        <dbReference type="EMBL" id="KKK69569.1"/>
    </source>
</evidence>
<accession>A0A0F8ZT33</accession>
<reference evidence="2" key="1">
    <citation type="journal article" date="2015" name="Nature">
        <title>Complex archaea that bridge the gap between prokaryotes and eukaryotes.</title>
        <authorList>
            <person name="Spang A."/>
            <person name="Saw J.H."/>
            <person name="Jorgensen S.L."/>
            <person name="Zaremba-Niedzwiedzka K."/>
            <person name="Martijn J."/>
            <person name="Lind A.E."/>
            <person name="van Eijk R."/>
            <person name="Schleper C."/>
            <person name="Guy L."/>
            <person name="Ettema T.J."/>
        </authorList>
    </citation>
    <scope>NUCLEOTIDE SEQUENCE</scope>
</reference>
<comment type="caution">
    <text evidence="2">The sequence shown here is derived from an EMBL/GenBank/DDBJ whole genome shotgun (WGS) entry which is preliminary data.</text>
</comment>
<sequence>MLGKLTIIFCIALCSGFLIDSTEFKVISRFTREKIRIDGDLNETAWKSAQKLPLSNNLDGTPVKESSYSSYVMTCYDRDNLYIAFINHDHEIFSSYSKRDEFLWKEEVVEVFIDTDKDPSTYIELEVSPKNVVFDSFITDTANIDLDVTPQFDLDGWRTAVFVHGTVNNNSDHDSLWTVEMAIPFTSLESDFNIEQIKEYNWRINFYRLDRDDLGPTSYAWSPTFTRFHTPSKFGTIIFR</sequence>
<organism evidence="2">
    <name type="scientific">marine sediment metagenome</name>
    <dbReference type="NCBI Taxonomy" id="412755"/>
    <lineage>
        <taxon>unclassified sequences</taxon>
        <taxon>metagenomes</taxon>
        <taxon>ecological metagenomes</taxon>
    </lineage>
</organism>
<protein>
    <recommendedName>
        <fullName evidence="1">Carbohydrate-binding domain-containing protein</fullName>
    </recommendedName>
</protein>
<dbReference type="GO" id="GO:0016052">
    <property type="term" value="P:carbohydrate catabolic process"/>
    <property type="evidence" value="ECO:0007669"/>
    <property type="project" value="InterPro"/>
</dbReference>
<dbReference type="EMBL" id="LAZR01058584">
    <property type="protein sequence ID" value="KKK69569.1"/>
    <property type="molecule type" value="Genomic_DNA"/>
</dbReference>
<dbReference type="Gene3D" id="2.60.40.1190">
    <property type="match status" value="1"/>
</dbReference>
<dbReference type="PANTHER" id="PTHR35532:SF5">
    <property type="entry name" value="CARBOHYDRATE-BINDING DOMAIN-CONTAINING PROTEIN"/>
    <property type="match status" value="1"/>
</dbReference>
<proteinExistence type="predicted"/>
<dbReference type="SUPFAM" id="SSF49344">
    <property type="entry name" value="CBD9-like"/>
    <property type="match status" value="1"/>
</dbReference>
<dbReference type="GO" id="GO:0004553">
    <property type="term" value="F:hydrolase activity, hydrolyzing O-glycosyl compounds"/>
    <property type="evidence" value="ECO:0007669"/>
    <property type="project" value="InterPro"/>
</dbReference>
<dbReference type="AlphaFoldDB" id="A0A0F8ZT33"/>
<name>A0A0F8ZT33_9ZZZZ</name>
<evidence type="ECO:0000259" key="1">
    <source>
        <dbReference type="Pfam" id="PF06452"/>
    </source>
</evidence>
<dbReference type="GO" id="GO:0030246">
    <property type="term" value="F:carbohydrate binding"/>
    <property type="evidence" value="ECO:0007669"/>
    <property type="project" value="InterPro"/>
</dbReference>
<dbReference type="PANTHER" id="PTHR35532">
    <property type="entry name" value="SIMILAR TO POLYHYDROXYALKANOATE DEPOLYMERASE"/>
    <property type="match status" value="1"/>
</dbReference>
<dbReference type="CDD" id="cd09620">
    <property type="entry name" value="CBM9_like_3"/>
    <property type="match status" value="1"/>
</dbReference>
<gene>
    <name evidence="2" type="ORF">LCGC14_2932710</name>
</gene>
<feature type="domain" description="Carbohydrate-binding" evidence="1">
    <location>
        <begin position="37"/>
        <end position="238"/>
    </location>
</feature>